<keyword evidence="7 20" id="KW-0235">DNA replication</keyword>
<feature type="domain" description="C4-type zinc-finger of DNA polymerase delta" evidence="24">
    <location>
        <begin position="1360"/>
        <end position="1437"/>
    </location>
</feature>
<dbReference type="GO" id="GO:0008270">
    <property type="term" value="F:zinc ion binding"/>
    <property type="evidence" value="ECO:0007669"/>
    <property type="project" value="UniProtKB-KW"/>
</dbReference>
<evidence type="ECO:0000256" key="12">
    <source>
        <dbReference type="ARBA" id="ARBA00022932"/>
    </source>
</evidence>
<evidence type="ECO:0000256" key="6">
    <source>
        <dbReference type="ARBA" id="ARBA00022695"/>
    </source>
</evidence>
<dbReference type="OrthoDB" id="2414538at2759"/>
<feature type="region of interest" description="Disordered" evidence="21">
    <location>
        <begin position="326"/>
        <end position="355"/>
    </location>
</feature>
<dbReference type="GeneID" id="43581868"/>
<keyword evidence="10 20" id="KW-0863">Zinc-finger</keyword>
<feature type="domain" description="DNA polymerase zeta catalytic subunit N-terminal" evidence="25">
    <location>
        <begin position="21"/>
        <end position="74"/>
    </location>
</feature>
<dbReference type="EMBL" id="CABVLU010000002">
    <property type="protein sequence ID" value="VVT51298.1"/>
    <property type="molecule type" value="Genomic_DNA"/>
</dbReference>
<dbReference type="CDD" id="cd05534">
    <property type="entry name" value="POLBc_zeta"/>
    <property type="match status" value="1"/>
</dbReference>
<dbReference type="InterPro" id="IPR012337">
    <property type="entry name" value="RNaseH-like_sf"/>
</dbReference>
<dbReference type="Pfam" id="PF24065">
    <property type="entry name" value="REV3_N"/>
    <property type="match status" value="1"/>
</dbReference>
<dbReference type="InterPro" id="IPR030559">
    <property type="entry name" value="PolZ_Rev3"/>
</dbReference>
<comment type="catalytic activity">
    <reaction evidence="18 20">
        <text>DNA(n) + a 2'-deoxyribonucleoside 5'-triphosphate = DNA(n+1) + diphosphate</text>
        <dbReference type="Rhea" id="RHEA:22508"/>
        <dbReference type="Rhea" id="RHEA-COMP:17339"/>
        <dbReference type="Rhea" id="RHEA-COMP:17340"/>
        <dbReference type="ChEBI" id="CHEBI:33019"/>
        <dbReference type="ChEBI" id="CHEBI:61560"/>
        <dbReference type="ChEBI" id="CHEBI:173112"/>
        <dbReference type="EC" id="2.7.7.7"/>
    </reaction>
</comment>
<evidence type="ECO:0000256" key="7">
    <source>
        <dbReference type="ARBA" id="ARBA00022705"/>
    </source>
</evidence>
<evidence type="ECO:0000256" key="18">
    <source>
        <dbReference type="ARBA" id="ARBA00049244"/>
    </source>
</evidence>
<comment type="cofactor">
    <cofactor evidence="1 20">
        <name>[4Fe-4S] cluster</name>
        <dbReference type="ChEBI" id="CHEBI:49883"/>
    </cofactor>
</comment>
<dbReference type="InterPro" id="IPR043502">
    <property type="entry name" value="DNA/RNA_pol_sf"/>
</dbReference>
<dbReference type="Gene3D" id="1.10.132.60">
    <property type="entry name" value="DNA polymerase family B, C-terminal domain"/>
    <property type="match status" value="1"/>
</dbReference>
<feature type="compositionally biased region" description="Acidic residues" evidence="21">
    <location>
        <begin position="331"/>
        <end position="341"/>
    </location>
</feature>
<evidence type="ECO:0000256" key="20">
    <source>
        <dbReference type="RuleBase" id="RU000442"/>
    </source>
</evidence>
<name>A0A5E8BNR0_9ASCO</name>
<proteinExistence type="inferred from homology"/>
<dbReference type="GO" id="GO:0016035">
    <property type="term" value="C:zeta DNA polymerase complex"/>
    <property type="evidence" value="ECO:0007669"/>
    <property type="project" value="InterPro"/>
</dbReference>
<dbReference type="InterPro" id="IPR056447">
    <property type="entry name" value="REV3_N"/>
</dbReference>
<dbReference type="FunFam" id="3.30.420.10:FF:000024">
    <property type="entry name" value="DNA polymerase zeta catalytic subunit"/>
    <property type="match status" value="1"/>
</dbReference>
<dbReference type="CDD" id="cd05778">
    <property type="entry name" value="DNA_polB_zeta_exo"/>
    <property type="match status" value="1"/>
</dbReference>
<feature type="domain" description="DNA-directed DNA polymerase family B exonuclease" evidence="23">
    <location>
        <begin position="616"/>
        <end position="808"/>
    </location>
</feature>
<dbReference type="GO" id="GO:0051539">
    <property type="term" value="F:4 iron, 4 sulfur cluster binding"/>
    <property type="evidence" value="ECO:0007669"/>
    <property type="project" value="UniProtKB-KW"/>
</dbReference>
<dbReference type="PROSITE" id="PS00116">
    <property type="entry name" value="DNA_POLYMERASE_B"/>
    <property type="match status" value="1"/>
</dbReference>
<dbReference type="Gene3D" id="3.30.420.10">
    <property type="entry name" value="Ribonuclease H-like superfamily/Ribonuclease H"/>
    <property type="match status" value="1"/>
</dbReference>
<evidence type="ECO:0000256" key="15">
    <source>
        <dbReference type="ARBA" id="ARBA00023125"/>
    </source>
</evidence>
<comment type="subunit">
    <text evidence="19">Forms DNA polymerase zeta with REV7.</text>
</comment>
<evidence type="ECO:0000256" key="13">
    <source>
        <dbReference type="ARBA" id="ARBA00023004"/>
    </source>
</evidence>
<dbReference type="InterPro" id="IPR023211">
    <property type="entry name" value="DNA_pol_palm_dom_sf"/>
</dbReference>
<comment type="similarity">
    <text evidence="3 20">Belongs to the DNA polymerase type-B family.</text>
</comment>
<dbReference type="InterPro" id="IPR006172">
    <property type="entry name" value="DNA-dir_DNA_pol_B"/>
</dbReference>
<evidence type="ECO:0000256" key="21">
    <source>
        <dbReference type="SAM" id="MobiDB-lite"/>
    </source>
</evidence>
<dbReference type="InterPro" id="IPR036397">
    <property type="entry name" value="RNaseH_sf"/>
</dbReference>
<dbReference type="Gene3D" id="3.30.342.10">
    <property type="entry name" value="DNA Polymerase, chain B, domain 1"/>
    <property type="match status" value="1"/>
</dbReference>
<keyword evidence="5 20" id="KW-0808">Transferase</keyword>
<dbReference type="PRINTS" id="PR00106">
    <property type="entry name" value="DNAPOLB"/>
</dbReference>
<dbReference type="EC" id="2.7.7.7" evidence="20"/>
<evidence type="ECO:0000256" key="1">
    <source>
        <dbReference type="ARBA" id="ARBA00001966"/>
    </source>
</evidence>
<dbReference type="Pfam" id="PF03104">
    <property type="entry name" value="DNA_pol_B_exo1"/>
    <property type="match status" value="1"/>
</dbReference>
<dbReference type="InterPro" id="IPR006134">
    <property type="entry name" value="DNA-dir_DNA_pol_B_multi_dom"/>
</dbReference>
<dbReference type="FunFam" id="1.10.132.60:FF:000007">
    <property type="entry name" value="DNA polymerase"/>
    <property type="match status" value="1"/>
</dbReference>
<keyword evidence="12 20" id="KW-0239">DNA-directed DNA polymerase</keyword>
<dbReference type="RefSeq" id="XP_031853659.1">
    <property type="nucleotide sequence ID" value="XM_031997768.1"/>
</dbReference>
<dbReference type="Pfam" id="PF14260">
    <property type="entry name" value="zf-C4pol"/>
    <property type="match status" value="1"/>
</dbReference>
<keyword evidence="9" id="KW-0227">DNA damage</keyword>
<dbReference type="FunFam" id="1.10.287.690:FF:000002">
    <property type="entry name" value="DNA polymerase zeta"/>
    <property type="match status" value="1"/>
</dbReference>
<dbReference type="PANTHER" id="PTHR45812">
    <property type="entry name" value="DNA POLYMERASE ZETA CATALYTIC SUBUNIT"/>
    <property type="match status" value="1"/>
</dbReference>
<dbReference type="SMART" id="SM00486">
    <property type="entry name" value="POLBc"/>
    <property type="match status" value="1"/>
</dbReference>
<dbReference type="Proteomes" id="UP000398389">
    <property type="component" value="Unassembled WGS sequence"/>
</dbReference>
<evidence type="ECO:0000259" key="23">
    <source>
        <dbReference type="Pfam" id="PF03104"/>
    </source>
</evidence>
<evidence type="ECO:0000256" key="19">
    <source>
        <dbReference type="ARBA" id="ARBA00066055"/>
    </source>
</evidence>
<dbReference type="PANTHER" id="PTHR45812:SF1">
    <property type="entry name" value="DNA POLYMERASE ZETA CATALYTIC SUBUNIT"/>
    <property type="match status" value="1"/>
</dbReference>
<keyword evidence="11 20" id="KW-0862">Zinc</keyword>
<dbReference type="GO" id="GO:0003887">
    <property type="term" value="F:DNA-directed DNA polymerase activity"/>
    <property type="evidence" value="ECO:0007669"/>
    <property type="project" value="UniProtKB-KW"/>
</dbReference>
<dbReference type="Gene3D" id="1.10.287.690">
    <property type="entry name" value="Helix hairpin bin"/>
    <property type="match status" value="1"/>
</dbReference>
<keyword evidence="8 20" id="KW-0479">Metal-binding</keyword>
<evidence type="ECO:0000256" key="8">
    <source>
        <dbReference type="ARBA" id="ARBA00022723"/>
    </source>
</evidence>
<dbReference type="InterPro" id="IPR042087">
    <property type="entry name" value="DNA_pol_B_thumb"/>
</dbReference>
<dbReference type="Pfam" id="PF00136">
    <property type="entry name" value="DNA_pol_B"/>
    <property type="match status" value="1"/>
</dbReference>
<keyword evidence="15 20" id="KW-0238">DNA-binding</keyword>
<dbReference type="InterPro" id="IPR017964">
    <property type="entry name" value="DNA-dir_DNA_pol_B_CS"/>
</dbReference>
<evidence type="ECO:0000259" key="24">
    <source>
        <dbReference type="Pfam" id="PF14260"/>
    </source>
</evidence>
<keyword evidence="14 20" id="KW-0411">Iron-sulfur</keyword>
<evidence type="ECO:0000256" key="17">
    <source>
        <dbReference type="ARBA" id="ARBA00023242"/>
    </source>
</evidence>
<evidence type="ECO:0000313" key="27">
    <source>
        <dbReference type="Proteomes" id="UP000398389"/>
    </source>
</evidence>
<evidence type="ECO:0000256" key="3">
    <source>
        <dbReference type="ARBA" id="ARBA00005755"/>
    </source>
</evidence>
<dbReference type="GO" id="GO:0006260">
    <property type="term" value="P:DNA replication"/>
    <property type="evidence" value="ECO:0007669"/>
    <property type="project" value="UniProtKB-KW"/>
</dbReference>
<dbReference type="GO" id="GO:0042276">
    <property type="term" value="P:error-prone translesion synthesis"/>
    <property type="evidence" value="ECO:0007669"/>
    <property type="project" value="TreeGrafter"/>
</dbReference>
<evidence type="ECO:0000256" key="2">
    <source>
        <dbReference type="ARBA" id="ARBA00004123"/>
    </source>
</evidence>
<evidence type="ECO:0000256" key="10">
    <source>
        <dbReference type="ARBA" id="ARBA00022771"/>
    </source>
</evidence>
<keyword evidence="13 20" id="KW-0408">Iron</keyword>
<keyword evidence="27" id="KW-1185">Reference proteome</keyword>
<evidence type="ECO:0000256" key="9">
    <source>
        <dbReference type="ARBA" id="ARBA00022763"/>
    </source>
</evidence>
<evidence type="ECO:0000259" key="25">
    <source>
        <dbReference type="Pfam" id="PF24065"/>
    </source>
</evidence>
<dbReference type="SUPFAM" id="SSF53098">
    <property type="entry name" value="Ribonuclease H-like"/>
    <property type="match status" value="1"/>
</dbReference>
<dbReference type="SUPFAM" id="SSF56672">
    <property type="entry name" value="DNA/RNA polymerases"/>
    <property type="match status" value="1"/>
</dbReference>
<sequence>MNEAGQQLRILYRKPEDCAVEVQINNLDYYQAPPNAFDRKINPVQRSLNTFPSVPVIRIYGTTAHDQHVMVHIHGVFPYLYIEYKGSLVEYEGCGLLRLSAALFRGPLNTENGGMDSQFALHADGIFHEKSVSPNLILPSCHFPKMATCALELEVGAGQILNRKEIVERNLHHDFTEAVISQNNHDQEQSNTTSFKSDNYTGNISYVNSLKEVWLDDYQRRHMEGGGTYTPPQKLNPRLACSNEFEHWKRGRDLEKEVQVRIQQSQQENKGRKVTFQNFISQKDYIFAVPTALETVNVMFTTLDLVLTRLEKLNLLSPEFNKKEEFKPMEEINDNSSDDSGENEHVKTEEVENKKIQILKEDHKQDYDAKKNSEIAKADCIPETNPFISGFNSNDILFGSFESSLPEILMAKTETRKRALDSEESICKSKVLCSSVKNIITSQYTIPKKLTFSQEQLSFTTISEKQNLNQILSVFPSSGKTLVFSIKPPTQIEVQTSWKDFKLPAESPRQPFYGNPADVPKHPNVFSGVEYNLKGNTLPFLPTFKFSPSLNLDEVSNVLNKTKLKITGKVLRYNIIPPSFSEVQKWGEEQTRYKPDCRSFYSQIKGPTQKNKYGFKYATQKRNEFRKASVSSSKYLSSMTLELHISTRKDLHPDPDRDPVLAAFWGYQSEYISEDSIEGCIFVSKTIDEQKKISSALSKMLITRFVSTEVDLIDELINTVLDYDPDILSGYEINSTSWGYIIQRSRAKYEYDLCEMLSRVLDKANVKVGDRWGYTHASAIRISGRHMLNIWRVLRNELNLLKYTMENVAFHVLHYRIPFYSFESLTRLYNSTLTSEKEITINYYIQRLKVSMDLIDSQEIVTRTCEEARIIGIDFYSVFYRGSQYKVESILTRIAKAENFIMISPSKKQVAEQNAIECIPLILEPKTNFYTSPVVVLDFQSLYPSVMIAYNYCYSTCLGRIQNWRGRNKLGVSDLKLPQGLLSLLQRDNITVAPNGMIYVKPNIRKSLLAKMLTEFLDTRVMVKNGMKTNKDNAAFQKLMNNRQLALKLIANVTYGYTSATYSGRMPCVEIADSIVQTGRESMERAIEHICANHSKWGADVIYGDTDSLFLHFDGRSKEDAFILGNEIADEITKMNPQPMKLKFEKVYWPCILQTKKRYVGYMWEYPDQKVPIFNAKGIETVRRDGIPAQQKIEEKALHVLFDTFDLSQVKEYLLAQFTKIQTRQIPLSDLCFAKEVRMGSYRSRPPPGAVLSARRAAYDPYSAPQYRERVPYIVVSGPSVARISDRCVAPEDVLASGGTLIPDVEYYVTHTLIPPLQRLLSLAGADVRRWYQEMPRKSRFDAAPALIGGIRSFVQKAMCRSCGDKIAPISPDNIIENLCTRCCQDLRNVSVRLISRAQKREKKVKDLDAICQSCANISPGVFVECISSDCPIYYSRAKAVSQHKDSLENDWPLITKINDW</sequence>
<protein>
    <recommendedName>
        <fullName evidence="20">DNA polymerase</fullName>
        <ecNumber evidence="20">2.7.7.7</ecNumber>
    </recommendedName>
</protein>
<reference evidence="26 27" key="1">
    <citation type="submission" date="2019-09" db="EMBL/GenBank/DDBJ databases">
        <authorList>
            <person name="Brejova B."/>
        </authorList>
    </citation>
    <scope>NUCLEOTIDE SEQUENCE [LARGE SCALE GENOMIC DNA]</scope>
</reference>
<dbReference type="InterPro" id="IPR006133">
    <property type="entry name" value="DNA-dir_DNA_pol_B_exonuc"/>
</dbReference>
<evidence type="ECO:0000256" key="16">
    <source>
        <dbReference type="ARBA" id="ARBA00023204"/>
    </source>
</evidence>
<dbReference type="GO" id="GO:0000724">
    <property type="term" value="P:double-strand break repair via homologous recombination"/>
    <property type="evidence" value="ECO:0007669"/>
    <property type="project" value="TreeGrafter"/>
</dbReference>
<dbReference type="InterPro" id="IPR025687">
    <property type="entry name" value="Znf-C4pol"/>
</dbReference>
<dbReference type="GO" id="GO:0000166">
    <property type="term" value="F:nucleotide binding"/>
    <property type="evidence" value="ECO:0007669"/>
    <property type="project" value="InterPro"/>
</dbReference>
<organism evidence="26 27">
    <name type="scientific">Magnusiomyces paraingens</name>
    <dbReference type="NCBI Taxonomy" id="2606893"/>
    <lineage>
        <taxon>Eukaryota</taxon>
        <taxon>Fungi</taxon>
        <taxon>Dikarya</taxon>
        <taxon>Ascomycota</taxon>
        <taxon>Saccharomycotina</taxon>
        <taxon>Dipodascomycetes</taxon>
        <taxon>Dipodascales</taxon>
        <taxon>Dipodascaceae</taxon>
        <taxon>Magnusiomyces</taxon>
    </lineage>
</organism>
<dbReference type="Gene3D" id="3.90.1600.10">
    <property type="entry name" value="Palm domain of DNA polymerase"/>
    <property type="match status" value="1"/>
</dbReference>
<evidence type="ECO:0000259" key="22">
    <source>
        <dbReference type="Pfam" id="PF00136"/>
    </source>
</evidence>
<evidence type="ECO:0000256" key="11">
    <source>
        <dbReference type="ARBA" id="ARBA00022833"/>
    </source>
</evidence>
<keyword evidence="6 20" id="KW-0548">Nucleotidyltransferase</keyword>
<evidence type="ECO:0000313" key="26">
    <source>
        <dbReference type="EMBL" id="VVT51298.1"/>
    </source>
</evidence>
<dbReference type="GO" id="GO:0005634">
    <property type="term" value="C:nucleus"/>
    <property type="evidence" value="ECO:0007669"/>
    <property type="project" value="UniProtKB-SubCell"/>
</dbReference>
<keyword evidence="16" id="KW-0234">DNA repair</keyword>
<comment type="subcellular location">
    <subcellularLocation>
        <location evidence="2 20">Nucleus</location>
    </subcellularLocation>
</comment>
<keyword evidence="17 20" id="KW-0539">Nucleus</keyword>
<gene>
    <name evidence="26" type="ORF">SAPINGB_P003050</name>
</gene>
<feature type="compositionally biased region" description="Basic and acidic residues" evidence="21">
    <location>
        <begin position="342"/>
        <end position="355"/>
    </location>
</feature>
<accession>A0A5E8BNR0</accession>
<evidence type="ECO:0000256" key="4">
    <source>
        <dbReference type="ARBA" id="ARBA00022485"/>
    </source>
</evidence>
<evidence type="ECO:0000256" key="14">
    <source>
        <dbReference type="ARBA" id="ARBA00023014"/>
    </source>
</evidence>
<evidence type="ECO:0000256" key="5">
    <source>
        <dbReference type="ARBA" id="ARBA00022679"/>
    </source>
</evidence>
<dbReference type="GO" id="GO:0003677">
    <property type="term" value="F:DNA binding"/>
    <property type="evidence" value="ECO:0007669"/>
    <property type="project" value="UniProtKB-KW"/>
</dbReference>
<keyword evidence="4 20" id="KW-0004">4Fe-4S</keyword>
<feature type="domain" description="DNA-directed DNA polymerase family B multifunctional" evidence="22">
    <location>
        <begin position="874"/>
        <end position="1322"/>
    </location>
</feature>